<dbReference type="EMBL" id="JAKMXF010000055">
    <property type="protein sequence ID" value="KAI6659707.1"/>
    <property type="molecule type" value="Genomic_DNA"/>
</dbReference>
<accession>A0AAV7KED9</accession>
<organism evidence="1 2">
    <name type="scientific">Oopsacas minuta</name>
    <dbReference type="NCBI Taxonomy" id="111878"/>
    <lineage>
        <taxon>Eukaryota</taxon>
        <taxon>Metazoa</taxon>
        <taxon>Porifera</taxon>
        <taxon>Hexactinellida</taxon>
        <taxon>Hexasterophora</taxon>
        <taxon>Lyssacinosida</taxon>
        <taxon>Leucopsacidae</taxon>
        <taxon>Oopsacas</taxon>
    </lineage>
</organism>
<name>A0AAV7KED9_9METZ</name>
<proteinExistence type="predicted"/>
<evidence type="ECO:0000313" key="1">
    <source>
        <dbReference type="EMBL" id="KAI6659707.1"/>
    </source>
</evidence>
<keyword evidence="2" id="KW-1185">Reference proteome</keyword>
<dbReference type="PANTHER" id="PTHR45913:SF19">
    <property type="entry name" value="LOW QUALITY PROTEIN: ZINC FINGER BED DOMAIN-CONTAINING PROTEIN 5-LIKE"/>
    <property type="match status" value="1"/>
</dbReference>
<dbReference type="PANTHER" id="PTHR45913">
    <property type="entry name" value="EPM2A-INTERACTING PROTEIN 1"/>
    <property type="match status" value="1"/>
</dbReference>
<dbReference type="AlphaFoldDB" id="A0AAV7KED9"/>
<comment type="caution">
    <text evidence="1">The sequence shown here is derived from an EMBL/GenBank/DDBJ whole genome shotgun (WGS) entry which is preliminary data.</text>
</comment>
<gene>
    <name evidence="1" type="ORF">LOD99_14632</name>
</gene>
<dbReference type="Proteomes" id="UP001165289">
    <property type="component" value="Unassembled WGS sequence"/>
</dbReference>
<evidence type="ECO:0000313" key="2">
    <source>
        <dbReference type="Proteomes" id="UP001165289"/>
    </source>
</evidence>
<reference evidence="1 2" key="1">
    <citation type="journal article" date="2023" name="BMC Biol.">
        <title>The compact genome of the sponge Oopsacas minuta (Hexactinellida) is lacking key metazoan core genes.</title>
        <authorList>
            <person name="Santini S."/>
            <person name="Schenkelaars Q."/>
            <person name="Jourda C."/>
            <person name="Duchesne M."/>
            <person name="Belahbib H."/>
            <person name="Rocher C."/>
            <person name="Selva M."/>
            <person name="Riesgo A."/>
            <person name="Vervoort M."/>
            <person name="Leys S.P."/>
            <person name="Kodjabachian L."/>
            <person name="Le Bivic A."/>
            <person name="Borchiellini C."/>
            <person name="Claverie J.M."/>
            <person name="Renard E."/>
        </authorList>
    </citation>
    <scope>NUCLEOTIDE SEQUENCE [LARGE SCALE GENOMIC DNA]</scope>
    <source>
        <strain evidence="1">SPO-2</strain>
    </source>
</reference>
<protein>
    <submittedName>
        <fullName evidence="1">SCAN domain-containing protein 3</fullName>
    </submittedName>
</protein>
<sequence>MARYFNMIDKFLASTDVDLRWTNCVAVSADGALAMVKTHPGFVALVKGENPSIMSTHCMIHRQALVVKAWSLIWKELMKDVTKNQLHQGPAANYLNKPGIV</sequence>